<organism evidence="3 4">
    <name type="scientific">Flavobacterium soyae</name>
    <dbReference type="NCBI Taxonomy" id="2903098"/>
    <lineage>
        <taxon>Bacteria</taxon>
        <taxon>Pseudomonadati</taxon>
        <taxon>Bacteroidota</taxon>
        <taxon>Flavobacteriia</taxon>
        <taxon>Flavobacteriales</taxon>
        <taxon>Flavobacteriaceae</taxon>
        <taxon>Flavobacterium</taxon>
    </lineage>
</organism>
<evidence type="ECO:0000313" key="3">
    <source>
        <dbReference type="EMBL" id="WYZ18420.1"/>
    </source>
</evidence>
<sequence length="144" mass="16921">MENLPQIKFFIVEEDIFCANVYNQYLLNMNYNDITHYANGTDCINNLHQNPDIIFLYHHMEDINGFEVLKKIKQYNSNIYVIMISRQENTKTVVNALRLGAFDYIIKGNDSYEKIELIINKIIAIKEQLKASHPGFIKRLLSIF</sequence>
<dbReference type="CDD" id="cd00156">
    <property type="entry name" value="REC"/>
    <property type="match status" value="1"/>
</dbReference>
<protein>
    <submittedName>
        <fullName evidence="3">Response regulator</fullName>
    </submittedName>
</protein>
<dbReference type="PROSITE" id="PS50110">
    <property type="entry name" value="RESPONSE_REGULATORY"/>
    <property type="match status" value="1"/>
</dbReference>
<dbReference type="Gene3D" id="3.40.50.2300">
    <property type="match status" value="1"/>
</dbReference>
<gene>
    <name evidence="3" type="ORF">AABD74_14750</name>
</gene>
<dbReference type="Pfam" id="PF00072">
    <property type="entry name" value="Response_reg"/>
    <property type="match status" value="1"/>
</dbReference>
<dbReference type="SMART" id="SM00448">
    <property type="entry name" value="REC"/>
    <property type="match status" value="1"/>
</dbReference>
<evidence type="ECO:0000256" key="1">
    <source>
        <dbReference type="PROSITE-ProRule" id="PRU00169"/>
    </source>
</evidence>
<name>A0ABZ2UAV9_9FLAO</name>
<accession>A0ABZ2UAV9</accession>
<dbReference type="InterPro" id="IPR001789">
    <property type="entry name" value="Sig_transdc_resp-reg_receiver"/>
</dbReference>
<keyword evidence="4" id="KW-1185">Reference proteome</keyword>
<dbReference type="EMBL" id="CP150845">
    <property type="protein sequence ID" value="WYZ18420.1"/>
    <property type="molecule type" value="Genomic_DNA"/>
</dbReference>
<feature type="domain" description="Response regulatory" evidence="2">
    <location>
        <begin position="8"/>
        <end position="122"/>
    </location>
</feature>
<evidence type="ECO:0000259" key="2">
    <source>
        <dbReference type="PROSITE" id="PS50110"/>
    </source>
</evidence>
<dbReference type="RefSeq" id="WP_232678555.1">
    <property type="nucleotide sequence ID" value="NZ_CP150845.1"/>
</dbReference>
<dbReference type="InterPro" id="IPR051271">
    <property type="entry name" value="2C-system_Tx_regulators"/>
</dbReference>
<evidence type="ECO:0000313" key="4">
    <source>
        <dbReference type="Proteomes" id="UP001623852"/>
    </source>
</evidence>
<dbReference type="PANTHER" id="PTHR45526">
    <property type="entry name" value="TRANSCRIPTIONAL REGULATORY PROTEIN DPIA"/>
    <property type="match status" value="1"/>
</dbReference>
<proteinExistence type="predicted"/>
<dbReference type="Proteomes" id="UP001623852">
    <property type="component" value="Chromosome"/>
</dbReference>
<dbReference type="PANTHER" id="PTHR45526:SF1">
    <property type="entry name" value="TRANSCRIPTIONAL REGULATORY PROTEIN DCUR-RELATED"/>
    <property type="match status" value="1"/>
</dbReference>
<dbReference type="InterPro" id="IPR011006">
    <property type="entry name" value="CheY-like_superfamily"/>
</dbReference>
<reference evidence="3 4" key="1">
    <citation type="submission" date="2024-03" db="EMBL/GenBank/DDBJ databases">
        <title>Flavobacterium soyae.</title>
        <authorList>
            <person name="Zheng W."/>
        </authorList>
    </citation>
    <scope>NUCLEOTIDE SEQUENCE [LARGE SCALE GENOMIC DNA]</scope>
    <source>
        <strain evidence="3 4">55</strain>
    </source>
</reference>
<dbReference type="SUPFAM" id="SSF52172">
    <property type="entry name" value="CheY-like"/>
    <property type="match status" value="1"/>
</dbReference>
<comment type="caution">
    <text evidence="1">Lacks conserved residue(s) required for the propagation of feature annotation.</text>
</comment>